<dbReference type="Gene3D" id="3.30.420.10">
    <property type="entry name" value="Ribonuclease H-like superfamily/Ribonuclease H"/>
    <property type="match status" value="1"/>
</dbReference>
<dbReference type="PANTHER" id="PTHR46060">
    <property type="entry name" value="MARINER MOS1 TRANSPOSASE-LIKE PROTEIN"/>
    <property type="match status" value="1"/>
</dbReference>
<dbReference type="InterPro" id="IPR052709">
    <property type="entry name" value="Transposase-MT_Hybrid"/>
</dbReference>
<proteinExistence type="predicted"/>
<evidence type="ECO:0000313" key="2">
    <source>
        <dbReference type="RefSeq" id="XP_017778386.1"/>
    </source>
</evidence>
<dbReference type="InterPro" id="IPR036397">
    <property type="entry name" value="RNaseH_sf"/>
</dbReference>
<accession>A0ABM1MUY6</accession>
<keyword evidence="1" id="KW-1185">Reference proteome</keyword>
<organism evidence="1 2">
    <name type="scientific">Nicrophorus vespilloides</name>
    <name type="common">Boreal carrion beetle</name>
    <dbReference type="NCBI Taxonomy" id="110193"/>
    <lineage>
        <taxon>Eukaryota</taxon>
        <taxon>Metazoa</taxon>
        <taxon>Ecdysozoa</taxon>
        <taxon>Arthropoda</taxon>
        <taxon>Hexapoda</taxon>
        <taxon>Insecta</taxon>
        <taxon>Pterygota</taxon>
        <taxon>Neoptera</taxon>
        <taxon>Endopterygota</taxon>
        <taxon>Coleoptera</taxon>
        <taxon>Polyphaga</taxon>
        <taxon>Staphyliniformia</taxon>
        <taxon>Silphidae</taxon>
        <taxon>Nicrophorinae</taxon>
        <taxon>Nicrophorus</taxon>
    </lineage>
</organism>
<gene>
    <name evidence="2" type="primary">LOC108564027</name>
</gene>
<evidence type="ECO:0000313" key="1">
    <source>
        <dbReference type="Proteomes" id="UP000695000"/>
    </source>
</evidence>
<protein>
    <submittedName>
        <fullName evidence="2">Histone-lysine N-methyltransferase SETMAR-like</fullName>
    </submittedName>
</protein>
<dbReference type="RefSeq" id="XP_017778386.1">
    <property type="nucleotide sequence ID" value="XM_017922897.1"/>
</dbReference>
<dbReference type="Proteomes" id="UP000695000">
    <property type="component" value="Unplaced"/>
</dbReference>
<dbReference type="GeneID" id="108564027"/>
<sequence>MYSNLYCQQLTRLKQALDEKRPKLANVKGVVLHQDIARPYTSLKTRWKLRELEWEVKSHSPYSPYHFLNGKNLATREAVKMSWSSFIPIETRISSIAKLRNGEYLI</sequence>
<reference evidence="2" key="1">
    <citation type="submission" date="2025-08" db="UniProtKB">
        <authorList>
            <consortium name="RefSeq"/>
        </authorList>
    </citation>
    <scope>IDENTIFICATION</scope>
    <source>
        <tissue evidence="2">Whole Larva</tissue>
    </source>
</reference>
<dbReference type="PANTHER" id="PTHR46060:SF2">
    <property type="entry name" value="HISTONE-LYSINE N-METHYLTRANSFERASE SETMAR"/>
    <property type="match status" value="1"/>
</dbReference>
<name>A0ABM1MUY6_NICVS</name>